<reference evidence="1" key="2">
    <citation type="journal article" date="2021" name="Microbiome">
        <title>Successional dynamics and alternative stable states in a saline activated sludge microbial community over 9 years.</title>
        <authorList>
            <person name="Wang Y."/>
            <person name="Ye J."/>
            <person name="Ju F."/>
            <person name="Liu L."/>
            <person name="Boyd J.A."/>
            <person name="Deng Y."/>
            <person name="Parks D.H."/>
            <person name="Jiang X."/>
            <person name="Yin X."/>
            <person name="Woodcroft B.J."/>
            <person name="Tyson G.W."/>
            <person name="Hugenholtz P."/>
            <person name="Polz M.F."/>
            <person name="Zhang T."/>
        </authorList>
    </citation>
    <scope>NUCLEOTIDE SEQUENCE</scope>
    <source>
        <strain evidence="1">HKST-UBA15</strain>
    </source>
</reference>
<accession>A0A955L060</accession>
<name>A0A955L060_9BACT</name>
<reference evidence="1" key="1">
    <citation type="submission" date="2020-04" db="EMBL/GenBank/DDBJ databases">
        <authorList>
            <person name="Zhang T."/>
        </authorList>
    </citation>
    <scope>NUCLEOTIDE SEQUENCE</scope>
    <source>
        <strain evidence="1">HKST-UBA15</strain>
    </source>
</reference>
<dbReference type="AlphaFoldDB" id="A0A955L060"/>
<dbReference type="Proteomes" id="UP000745577">
    <property type="component" value="Unassembled WGS sequence"/>
</dbReference>
<comment type="caution">
    <text evidence="1">The sequence shown here is derived from an EMBL/GenBank/DDBJ whole genome shotgun (WGS) entry which is preliminary data.</text>
</comment>
<proteinExistence type="predicted"/>
<dbReference type="EMBL" id="JAGQLL010000012">
    <property type="protein sequence ID" value="MCA9379773.1"/>
    <property type="molecule type" value="Genomic_DNA"/>
</dbReference>
<sequence>MVLIGFLEVLVFIAYQFYTSITGQNVDLVKRIDDKPIPADLGVEKLQTMKVLEGNILIQDSALD</sequence>
<organism evidence="1 2">
    <name type="scientific">Candidatus Dojkabacteria bacterium</name>
    <dbReference type="NCBI Taxonomy" id="2099670"/>
    <lineage>
        <taxon>Bacteria</taxon>
        <taxon>Candidatus Dojkabacteria</taxon>
    </lineage>
</organism>
<gene>
    <name evidence="1" type="ORF">KC675_01190</name>
</gene>
<evidence type="ECO:0000313" key="2">
    <source>
        <dbReference type="Proteomes" id="UP000745577"/>
    </source>
</evidence>
<protein>
    <submittedName>
        <fullName evidence="1">Uncharacterized protein</fullName>
    </submittedName>
</protein>
<evidence type="ECO:0000313" key="1">
    <source>
        <dbReference type="EMBL" id="MCA9379773.1"/>
    </source>
</evidence>